<name>A0A553JU44_SHEHA</name>
<gene>
    <name evidence="1" type="ORF">FN961_03125</name>
</gene>
<dbReference type="RefSeq" id="WP_143563077.1">
    <property type="nucleotide sequence ID" value="NZ_BMPL01000002.1"/>
</dbReference>
<accession>A0A553JU44</accession>
<comment type="caution">
    <text evidence="1">The sequence shown here is derived from an EMBL/GenBank/DDBJ whole genome shotgun (WGS) entry which is preliminary data.</text>
</comment>
<sequence length="81" mass="8406">MFLPTQSQPINRNVGFTLSEVSSHKNVLSGVEASACGAENTGQGQCFSLDGPIPGSFNCAACCAFRVANHWQGDNGTVAVC</sequence>
<protein>
    <submittedName>
        <fullName evidence="1">Uncharacterized protein</fullName>
    </submittedName>
</protein>
<proteinExistence type="predicted"/>
<evidence type="ECO:0000313" key="2">
    <source>
        <dbReference type="Proteomes" id="UP000318126"/>
    </source>
</evidence>
<dbReference type="EMBL" id="VKGK01000002">
    <property type="protein sequence ID" value="TRY15982.1"/>
    <property type="molecule type" value="Genomic_DNA"/>
</dbReference>
<reference evidence="2" key="1">
    <citation type="submission" date="2019-07" db="EMBL/GenBank/DDBJ databases">
        <title>Shewanella sp. YLB-08 draft genomic sequence.</title>
        <authorList>
            <person name="Yu L."/>
        </authorList>
    </citation>
    <scope>NUCLEOTIDE SEQUENCE [LARGE SCALE GENOMIC DNA]</scope>
    <source>
        <strain evidence="2">JCM 20706</strain>
    </source>
</reference>
<evidence type="ECO:0000313" key="1">
    <source>
        <dbReference type="EMBL" id="TRY15982.1"/>
    </source>
</evidence>
<organism evidence="1 2">
    <name type="scientific">Shewanella hanedai</name>
    <name type="common">Alteromonas hanedai</name>
    <dbReference type="NCBI Taxonomy" id="25"/>
    <lineage>
        <taxon>Bacteria</taxon>
        <taxon>Pseudomonadati</taxon>
        <taxon>Pseudomonadota</taxon>
        <taxon>Gammaproteobacteria</taxon>
        <taxon>Alteromonadales</taxon>
        <taxon>Shewanellaceae</taxon>
        <taxon>Shewanella</taxon>
    </lineage>
</organism>
<keyword evidence="2" id="KW-1185">Reference proteome</keyword>
<dbReference type="AlphaFoldDB" id="A0A553JU44"/>
<dbReference type="Proteomes" id="UP000318126">
    <property type="component" value="Unassembled WGS sequence"/>
</dbReference>